<comment type="cofactor">
    <cofactor evidence="13">
        <name>Zn(2+)</name>
        <dbReference type="ChEBI" id="CHEBI:29105"/>
    </cofactor>
    <text evidence="13">Binds 1 zinc ion per subunit.</text>
</comment>
<dbReference type="FunFam" id="3.40.50.800:FF:000001">
    <property type="entry name" value="Threonine--tRNA ligase"/>
    <property type="match status" value="1"/>
</dbReference>
<evidence type="ECO:0000256" key="5">
    <source>
        <dbReference type="ARBA" id="ARBA00022723"/>
    </source>
</evidence>
<dbReference type="SUPFAM" id="SSF55186">
    <property type="entry name" value="ThrRS/AlaRS common domain"/>
    <property type="match status" value="1"/>
</dbReference>
<evidence type="ECO:0000256" key="3">
    <source>
        <dbReference type="ARBA" id="ARBA00022555"/>
    </source>
</evidence>
<dbReference type="GO" id="GO:0000049">
    <property type="term" value="F:tRNA binding"/>
    <property type="evidence" value="ECO:0007669"/>
    <property type="project" value="UniProtKB-KW"/>
</dbReference>
<reference evidence="16" key="2">
    <citation type="journal article" date="2021" name="PeerJ">
        <title>Extensive microbial diversity within the chicken gut microbiome revealed by metagenomics and culture.</title>
        <authorList>
            <person name="Gilroy R."/>
            <person name="Ravi A."/>
            <person name="Getino M."/>
            <person name="Pursley I."/>
            <person name="Horton D.L."/>
            <person name="Alikhan N.F."/>
            <person name="Baker D."/>
            <person name="Gharbi K."/>
            <person name="Hall N."/>
            <person name="Watson M."/>
            <person name="Adriaenssens E.M."/>
            <person name="Foster-Nyarko E."/>
            <person name="Jarju S."/>
            <person name="Secka A."/>
            <person name="Antonio M."/>
            <person name="Oren A."/>
            <person name="Chaudhuri R.R."/>
            <person name="La Ragione R."/>
            <person name="Hildebrand F."/>
            <person name="Pallen M.J."/>
        </authorList>
    </citation>
    <scope>NUCLEOTIDE SEQUENCE</scope>
    <source>
        <strain evidence="16">ChiGjej1B1-22543</strain>
    </source>
</reference>
<dbReference type="InterPro" id="IPR036621">
    <property type="entry name" value="Anticodon-bd_dom_sf"/>
</dbReference>
<evidence type="ECO:0000259" key="14">
    <source>
        <dbReference type="PROSITE" id="PS50862"/>
    </source>
</evidence>
<evidence type="ECO:0000256" key="12">
    <source>
        <dbReference type="ARBA" id="ARBA00049515"/>
    </source>
</evidence>
<dbReference type="Gene3D" id="3.30.930.10">
    <property type="entry name" value="Bira Bifunctional Protein, Domain 2"/>
    <property type="match status" value="1"/>
</dbReference>
<dbReference type="InterPro" id="IPR012675">
    <property type="entry name" value="Beta-grasp_dom_sf"/>
</dbReference>
<keyword evidence="7 13" id="KW-0862">Zinc</keyword>
<dbReference type="HAMAP" id="MF_00184">
    <property type="entry name" value="Thr_tRNA_synth"/>
    <property type="match status" value="1"/>
</dbReference>
<dbReference type="InterPro" id="IPR004095">
    <property type="entry name" value="TGS"/>
</dbReference>
<dbReference type="PANTHER" id="PTHR11451:SF44">
    <property type="entry name" value="THREONINE--TRNA LIGASE, CHLOROPLASTIC_MITOCHONDRIAL 2"/>
    <property type="match status" value="1"/>
</dbReference>
<dbReference type="SMART" id="SM00863">
    <property type="entry name" value="tRNA_SAD"/>
    <property type="match status" value="1"/>
</dbReference>
<dbReference type="InterPro" id="IPR003749">
    <property type="entry name" value="ThiS/MoaD-like"/>
</dbReference>
<feature type="domain" description="TGS" evidence="15">
    <location>
        <begin position="1"/>
        <end position="59"/>
    </location>
</feature>
<dbReference type="AlphaFoldDB" id="A0A9D1LNM8"/>
<feature type="binding site" evidence="13">
    <location>
        <position position="504"/>
    </location>
    <ligand>
        <name>Zn(2+)</name>
        <dbReference type="ChEBI" id="CHEBI:29105"/>
        <note>catalytic</note>
    </ligand>
</feature>
<dbReference type="InterPro" id="IPR006195">
    <property type="entry name" value="aa-tRNA-synth_II"/>
</dbReference>
<sequence length="632" mass="72245">MQVKYKGKMVELADGENGFKAIKQLEAENKNKAVAMKVNGSVEDLSRELKDGDEVEFVLPSSPEGFEVINHSCAHLLAQALSHLYPEAKFGYGPAVEEGFYYDIDFGDKKISDADFEAIEKEMKKLAKEDLPFKRCEVSKDEALKIFAANPYKEEHIGELQGDITTYQQGDFIDLCRGPHVPSTGHLKHFKLLSVAGAYWKGDSKNKQLTRIYGACFESEEKLNEYLEILKKRKENDHRRLGKELGLFFISDYGPGFPFFLPKGEILKNELISYWRQIHTRDGYLEIETPTILSRELWEISGHWGHYKDNMYTTKIDDRDFAIKPMNCPGAILTYNYSLHSYKDLPVRIGELGHVHRHEASGALNGLFRVRAFTQDDAHIFCRRDQLEDEIKGIMRLFDEVYSVFGLSYRIVLSTRPDDYIGEKEFWDESEAILARACEHSGHEYSINPGDGAFYGPKLDFKLKDSMGRTWQCGTIQLDMNLPHRFHCYYIDSNGEKVEPVMLHRVVFGSIERFIGILTENYGGAFPTWLAPVQVKLLPVLPEKHLEYANKVLADLKAKGIRAEIDSSNEKLGYRMRNAIAMKIPYTLVLGDKEMEEGKVTYRILGQKDQISVSEGEFITLIENAIATKARF</sequence>
<comment type="subcellular location">
    <subcellularLocation>
        <location evidence="13">Cytoplasm</location>
    </subcellularLocation>
</comment>
<dbReference type="PRINTS" id="PR01047">
    <property type="entry name" value="TRNASYNTHTHR"/>
</dbReference>
<dbReference type="InterPro" id="IPR012947">
    <property type="entry name" value="tRNA_SAD"/>
</dbReference>
<dbReference type="GO" id="GO:0046872">
    <property type="term" value="F:metal ion binding"/>
    <property type="evidence" value="ECO:0007669"/>
    <property type="project" value="UniProtKB-KW"/>
</dbReference>
<dbReference type="InterPro" id="IPR033728">
    <property type="entry name" value="ThrRS_core"/>
</dbReference>
<keyword evidence="6 13" id="KW-0547">Nucleotide-binding</keyword>
<comment type="caution">
    <text evidence="16">The sequence shown here is derived from an EMBL/GenBank/DDBJ whole genome shotgun (WGS) entry which is preliminary data.</text>
</comment>
<dbReference type="CDD" id="cd00860">
    <property type="entry name" value="ThrRS_anticodon"/>
    <property type="match status" value="1"/>
</dbReference>
<keyword evidence="3 13" id="KW-0820">tRNA-binding</keyword>
<feature type="binding site" evidence="13">
    <location>
        <position position="328"/>
    </location>
    <ligand>
        <name>Zn(2+)</name>
        <dbReference type="ChEBI" id="CHEBI:29105"/>
        <note>catalytic</note>
    </ligand>
</feature>
<comment type="catalytic activity">
    <reaction evidence="12 13">
        <text>tRNA(Thr) + L-threonine + ATP = L-threonyl-tRNA(Thr) + AMP + diphosphate + H(+)</text>
        <dbReference type="Rhea" id="RHEA:24624"/>
        <dbReference type="Rhea" id="RHEA-COMP:9670"/>
        <dbReference type="Rhea" id="RHEA-COMP:9704"/>
        <dbReference type="ChEBI" id="CHEBI:15378"/>
        <dbReference type="ChEBI" id="CHEBI:30616"/>
        <dbReference type="ChEBI" id="CHEBI:33019"/>
        <dbReference type="ChEBI" id="CHEBI:57926"/>
        <dbReference type="ChEBI" id="CHEBI:78442"/>
        <dbReference type="ChEBI" id="CHEBI:78534"/>
        <dbReference type="ChEBI" id="CHEBI:456215"/>
        <dbReference type="EC" id="6.1.1.3"/>
    </reaction>
</comment>
<evidence type="ECO:0000256" key="6">
    <source>
        <dbReference type="ARBA" id="ARBA00022741"/>
    </source>
</evidence>
<feature type="binding site" evidence="13">
    <location>
        <position position="379"/>
    </location>
    <ligand>
        <name>Zn(2+)</name>
        <dbReference type="ChEBI" id="CHEBI:29105"/>
        <note>catalytic</note>
    </ligand>
</feature>
<keyword evidence="2 13" id="KW-0963">Cytoplasm</keyword>
<evidence type="ECO:0000256" key="11">
    <source>
        <dbReference type="ARBA" id="ARBA00023146"/>
    </source>
</evidence>
<protein>
    <recommendedName>
        <fullName evidence="13">Threonine--tRNA ligase</fullName>
        <ecNumber evidence="13">6.1.1.3</ecNumber>
    </recommendedName>
    <alternativeName>
        <fullName evidence="13">Threonyl-tRNA synthetase</fullName>
        <shortName evidence="13">ThrRS</shortName>
    </alternativeName>
</protein>
<dbReference type="GO" id="GO:0140096">
    <property type="term" value="F:catalytic activity, acting on a protein"/>
    <property type="evidence" value="ECO:0007669"/>
    <property type="project" value="UniProtKB-ARBA"/>
</dbReference>
<keyword evidence="9 13" id="KW-0694">RNA-binding</keyword>
<evidence type="ECO:0000256" key="8">
    <source>
        <dbReference type="ARBA" id="ARBA00022840"/>
    </source>
</evidence>
<name>A0A9D1LNM8_9FIRM</name>
<dbReference type="Gene3D" id="3.10.20.30">
    <property type="match status" value="1"/>
</dbReference>
<dbReference type="Pfam" id="PF07973">
    <property type="entry name" value="tRNA_SAD"/>
    <property type="match status" value="1"/>
</dbReference>
<proteinExistence type="inferred from homology"/>
<reference evidence="16" key="1">
    <citation type="submission" date="2020-10" db="EMBL/GenBank/DDBJ databases">
        <authorList>
            <person name="Gilroy R."/>
        </authorList>
    </citation>
    <scope>NUCLEOTIDE SEQUENCE</scope>
    <source>
        <strain evidence="16">ChiGjej1B1-22543</strain>
    </source>
</reference>
<gene>
    <name evidence="13 16" type="primary">thrS</name>
    <name evidence="16" type="ORF">IAC52_02495</name>
</gene>
<dbReference type="SUPFAM" id="SSF52954">
    <property type="entry name" value="Class II aaRS ABD-related"/>
    <property type="match status" value="1"/>
</dbReference>
<keyword evidence="4 13" id="KW-0436">Ligase</keyword>
<dbReference type="Pfam" id="PF02597">
    <property type="entry name" value="ThiS"/>
    <property type="match status" value="1"/>
</dbReference>
<dbReference type="Gene3D" id="3.40.50.800">
    <property type="entry name" value="Anticodon-binding domain"/>
    <property type="match status" value="1"/>
</dbReference>
<dbReference type="InterPro" id="IPR018163">
    <property type="entry name" value="Thr/Ala-tRNA-synth_IIc_edit"/>
</dbReference>
<evidence type="ECO:0000256" key="7">
    <source>
        <dbReference type="ARBA" id="ARBA00022833"/>
    </source>
</evidence>
<evidence type="ECO:0000259" key="15">
    <source>
        <dbReference type="PROSITE" id="PS51880"/>
    </source>
</evidence>
<dbReference type="FunFam" id="3.30.930.10:FF:000002">
    <property type="entry name" value="Threonine--tRNA ligase"/>
    <property type="match status" value="1"/>
</dbReference>
<comment type="subunit">
    <text evidence="13">Homodimer.</text>
</comment>
<dbReference type="EC" id="6.1.1.3" evidence="13"/>
<evidence type="ECO:0000256" key="2">
    <source>
        <dbReference type="ARBA" id="ARBA00022490"/>
    </source>
</evidence>
<keyword evidence="10 13" id="KW-0648">Protein biosynthesis</keyword>
<dbReference type="NCBIfam" id="TIGR00418">
    <property type="entry name" value="thrS"/>
    <property type="match status" value="1"/>
</dbReference>
<dbReference type="Pfam" id="PF00587">
    <property type="entry name" value="tRNA-synt_2b"/>
    <property type="match status" value="1"/>
</dbReference>
<dbReference type="CDD" id="cd00771">
    <property type="entry name" value="ThrRS_core"/>
    <property type="match status" value="1"/>
</dbReference>
<evidence type="ECO:0000256" key="1">
    <source>
        <dbReference type="ARBA" id="ARBA00008226"/>
    </source>
</evidence>
<dbReference type="InterPro" id="IPR045864">
    <property type="entry name" value="aa-tRNA-synth_II/BPL/LPL"/>
</dbReference>
<comment type="similarity">
    <text evidence="1 13">Belongs to the class-II aminoacyl-tRNA synthetase family.</text>
</comment>
<evidence type="ECO:0000256" key="9">
    <source>
        <dbReference type="ARBA" id="ARBA00022884"/>
    </source>
</evidence>
<dbReference type="PANTHER" id="PTHR11451">
    <property type="entry name" value="THREONINE-TRNA LIGASE"/>
    <property type="match status" value="1"/>
</dbReference>
<dbReference type="FunFam" id="3.30.980.10:FF:000005">
    <property type="entry name" value="Threonyl-tRNA synthetase, mitochondrial"/>
    <property type="match status" value="1"/>
</dbReference>
<dbReference type="InterPro" id="IPR047246">
    <property type="entry name" value="ThrRS_anticodon"/>
</dbReference>
<evidence type="ECO:0000313" key="17">
    <source>
        <dbReference type="Proteomes" id="UP000824070"/>
    </source>
</evidence>
<dbReference type="InterPro" id="IPR002320">
    <property type="entry name" value="Thr-tRNA-ligase_IIa"/>
</dbReference>
<evidence type="ECO:0000256" key="10">
    <source>
        <dbReference type="ARBA" id="ARBA00022917"/>
    </source>
</evidence>
<accession>A0A9D1LNM8</accession>
<dbReference type="Proteomes" id="UP000824070">
    <property type="component" value="Unassembled WGS sequence"/>
</dbReference>
<feature type="domain" description="Aminoacyl-transfer RNA synthetases class-II family profile" evidence="14">
    <location>
        <begin position="267"/>
        <end position="527"/>
    </location>
</feature>
<keyword evidence="8 13" id="KW-0067">ATP-binding</keyword>
<dbReference type="GO" id="GO:0004829">
    <property type="term" value="F:threonine-tRNA ligase activity"/>
    <property type="evidence" value="ECO:0007669"/>
    <property type="project" value="UniProtKB-UniRule"/>
</dbReference>
<dbReference type="GO" id="GO:0005737">
    <property type="term" value="C:cytoplasm"/>
    <property type="evidence" value="ECO:0007669"/>
    <property type="project" value="UniProtKB-SubCell"/>
</dbReference>
<dbReference type="PROSITE" id="PS51880">
    <property type="entry name" value="TGS"/>
    <property type="match status" value="1"/>
</dbReference>
<organism evidence="16 17">
    <name type="scientific">Candidatus Alloenteromonas pullicola</name>
    <dbReference type="NCBI Taxonomy" id="2840784"/>
    <lineage>
        <taxon>Bacteria</taxon>
        <taxon>Bacillati</taxon>
        <taxon>Bacillota</taxon>
        <taxon>Bacillota incertae sedis</taxon>
        <taxon>Candidatus Alloenteromonas</taxon>
    </lineage>
</organism>
<keyword evidence="5 13" id="KW-0479">Metal-binding</keyword>
<dbReference type="InterPro" id="IPR002314">
    <property type="entry name" value="aa-tRNA-synt_IIb"/>
</dbReference>
<evidence type="ECO:0000256" key="13">
    <source>
        <dbReference type="HAMAP-Rule" id="MF_00184"/>
    </source>
</evidence>
<dbReference type="Pfam" id="PF03129">
    <property type="entry name" value="HGTP_anticodon"/>
    <property type="match status" value="1"/>
</dbReference>
<dbReference type="GO" id="GO:0005524">
    <property type="term" value="F:ATP binding"/>
    <property type="evidence" value="ECO:0007669"/>
    <property type="project" value="UniProtKB-UniRule"/>
</dbReference>
<dbReference type="PROSITE" id="PS50862">
    <property type="entry name" value="AA_TRNA_LIGASE_II"/>
    <property type="match status" value="1"/>
</dbReference>
<dbReference type="GO" id="GO:0016740">
    <property type="term" value="F:transferase activity"/>
    <property type="evidence" value="ECO:0007669"/>
    <property type="project" value="UniProtKB-ARBA"/>
</dbReference>
<dbReference type="SUPFAM" id="SSF55681">
    <property type="entry name" value="Class II aaRS and biotin synthetases"/>
    <property type="match status" value="1"/>
</dbReference>
<evidence type="ECO:0000256" key="4">
    <source>
        <dbReference type="ARBA" id="ARBA00022598"/>
    </source>
</evidence>
<dbReference type="Gene3D" id="3.30.980.10">
    <property type="entry name" value="Threonyl-trna Synthetase, Chain A, domain 2"/>
    <property type="match status" value="1"/>
</dbReference>
<dbReference type="EMBL" id="DVMV01000016">
    <property type="protein sequence ID" value="HIU45148.1"/>
    <property type="molecule type" value="Genomic_DNA"/>
</dbReference>
<comment type="caution">
    <text evidence="13">Lacks conserved residue(s) required for the propagation of feature annotation.</text>
</comment>
<evidence type="ECO:0000313" key="16">
    <source>
        <dbReference type="EMBL" id="HIU45148.1"/>
    </source>
</evidence>
<dbReference type="InterPro" id="IPR004154">
    <property type="entry name" value="Anticodon-bd"/>
</dbReference>
<keyword evidence="11 13" id="KW-0030">Aminoacyl-tRNA synthetase</keyword>
<dbReference type="GO" id="GO:0006435">
    <property type="term" value="P:threonyl-tRNA aminoacylation"/>
    <property type="evidence" value="ECO:0007669"/>
    <property type="project" value="UniProtKB-UniRule"/>
</dbReference>